<feature type="compositionally biased region" description="Polar residues" evidence="1">
    <location>
        <begin position="1"/>
        <end position="11"/>
    </location>
</feature>
<dbReference type="EMBL" id="CH479179">
    <property type="protein sequence ID" value="EDW24450.1"/>
    <property type="molecule type" value="Genomic_DNA"/>
</dbReference>
<protein>
    <submittedName>
        <fullName evidence="2">GL24155</fullName>
    </submittedName>
</protein>
<evidence type="ECO:0000313" key="3">
    <source>
        <dbReference type="Proteomes" id="UP000008744"/>
    </source>
</evidence>
<sequence length="64" mass="7375">MTVVSRAQQLQKHPHKREVRDAWLQQQQQQRSSSPESDSDSDSVPVSEQCNPQQIPVYIDSVQE</sequence>
<organism evidence="3">
    <name type="scientific">Drosophila persimilis</name>
    <name type="common">Fruit fly</name>
    <dbReference type="NCBI Taxonomy" id="7234"/>
    <lineage>
        <taxon>Eukaryota</taxon>
        <taxon>Metazoa</taxon>
        <taxon>Ecdysozoa</taxon>
        <taxon>Arthropoda</taxon>
        <taxon>Hexapoda</taxon>
        <taxon>Insecta</taxon>
        <taxon>Pterygota</taxon>
        <taxon>Neoptera</taxon>
        <taxon>Endopterygota</taxon>
        <taxon>Diptera</taxon>
        <taxon>Brachycera</taxon>
        <taxon>Muscomorpha</taxon>
        <taxon>Ephydroidea</taxon>
        <taxon>Drosophilidae</taxon>
        <taxon>Drosophila</taxon>
        <taxon>Sophophora</taxon>
    </lineage>
</organism>
<feature type="compositionally biased region" description="Low complexity" evidence="1">
    <location>
        <begin position="25"/>
        <end position="49"/>
    </location>
</feature>
<dbReference type="AlphaFoldDB" id="B4G439"/>
<keyword evidence="3" id="KW-1185">Reference proteome</keyword>
<reference evidence="2 3" key="1">
    <citation type="journal article" date="2007" name="Nature">
        <title>Evolution of genes and genomes on the Drosophila phylogeny.</title>
        <authorList>
            <consortium name="Drosophila 12 Genomes Consortium"/>
            <person name="Clark A.G."/>
            <person name="Eisen M.B."/>
            <person name="Smith D.R."/>
            <person name="Bergman C.M."/>
            <person name="Oliver B."/>
            <person name="Markow T.A."/>
            <person name="Kaufman T.C."/>
            <person name="Kellis M."/>
            <person name="Gelbart W."/>
            <person name="Iyer V.N."/>
            <person name="Pollard D.A."/>
            <person name="Sackton T.B."/>
            <person name="Larracuente A.M."/>
            <person name="Singh N.D."/>
            <person name="Abad J.P."/>
            <person name="Abt D.N."/>
            <person name="Adryan B."/>
            <person name="Aguade M."/>
            <person name="Akashi H."/>
            <person name="Anderson W.W."/>
            <person name="Aquadro C.F."/>
            <person name="Ardell D.H."/>
            <person name="Arguello R."/>
            <person name="Artieri C.G."/>
            <person name="Barbash D.A."/>
            <person name="Barker D."/>
            <person name="Barsanti P."/>
            <person name="Batterham P."/>
            <person name="Batzoglou S."/>
            <person name="Begun D."/>
            <person name="Bhutkar A."/>
            <person name="Blanco E."/>
            <person name="Bosak S.A."/>
            <person name="Bradley R.K."/>
            <person name="Brand A.D."/>
            <person name="Brent M.R."/>
            <person name="Brooks A.N."/>
            <person name="Brown R.H."/>
            <person name="Butlin R.K."/>
            <person name="Caggese C."/>
            <person name="Calvi B.R."/>
            <person name="Bernardo de Carvalho A."/>
            <person name="Caspi A."/>
            <person name="Castrezana S."/>
            <person name="Celniker S.E."/>
            <person name="Chang J.L."/>
            <person name="Chapple C."/>
            <person name="Chatterji S."/>
            <person name="Chinwalla A."/>
            <person name="Civetta A."/>
            <person name="Clifton S.W."/>
            <person name="Comeron J.M."/>
            <person name="Costello J.C."/>
            <person name="Coyne J.A."/>
            <person name="Daub J."/>
            <person name="David R.G."/>
            <person name="Delcher A.L."/>
            <person name="Delehaunty K."/>
            <person name="Do C.B."/>
            <person name="Ebling H."/>
            <person name="Edwards K."/>
            <person name="Eickbush T."/>
            <person name="Evans J.D."/>
            <person name="Filipski A."/>
            <person name="Findeiss S."/>
            <person name="Freyhult E."/>
            <person name="Fulton L."/>
            <person name="Fulton R."/>
            <person name="Garcia A.C."/>
            <person name="Gardiner A."/>
            <person name="Garfield D.A."/>
            <person name="Garvin B.E."/>
            <person name="Gibson G."/>
            <person name="Gilbert D."/>
            <person name="Gnerre S."/>
            <person name="Godfrey J."/>
            <person name="Good R."/>
            <person name="Gotea V."/>
            <person name="Gravely B."/>
            <person name="Greenberg A.J."/>
            <person name="Griffiths-Jones S."/>
            <person name="Gross S."/>
            <person name="Guigo R."/>
            <person name="Gustafson E.A."/>
            <person name="Haerty W."/>
            <person name="Hahn M.W."/>
            <person name="Halligan D.L."/>
            <person name="Halpern A.L."/>
            <person name="Halter G.M."/>
            <person name="Han M.V."/>
            <person name="Heger A."/>
            <person name="Hillier L."/>
            <person name="Hinrichs A.S."/>
            <person name="Holmes I."/>
            <person name="Hoskins R.A."/>
            <person name="Hubisz M.J."/>
            <person name="Hultmark D."/>
            <person name="Huntley M.A."/>
            <person name="Jaffe D.B."/>
            <person name="Jagadeeshan S."/>
            <person name="Jeck W.R."/>
            <person name="Johnson J."/>
            <person name="Jones C.D."/>
            <person name="Jordan W.C."/>
            <person name="Karpen G.H."/>
            <person name="Kataoka E."/>
            <person name="Keightley P.D."/>
            <person name="Kheradpour P."/>
            <person name="Kirkness E.F."/>
            <person name="Koerich L.B."/>
            <person name="Kristiansen K."/>
            <person name="Kudrna D."/>
            <person name="Kulathinal R.J."/>
            <person name="Kumar S."/>
            <person name="Kwok R."/>
            <person name="Lander E."/>
            <person name="Langley C.H."/>
            <person name="Lapoint R."/>
            <person name="Lazzaro B.P."/>
            <person name="Lee S.J."/>
            <person name="Levesque L."/>
            <person name="Li R."/>
            <person name="Lin C.F."/>
            <person name="Lin M.F."/>
            <person name="Lindblad-Toh K."/>
            <person name="Llopart A."/>
            <person name="Long M."/>
            <person name="Low L."/>
            <person name="Lozovsky E."/>
            <person name="Lu J."/>
            <person name="Luo M."/>
            <person name="Machado C.A."/>
            <person name="Makalowski W."/>
            <person name="Marzo M."/>
            <person name="Matsuda M."/>
            <person name="Matzkin L."/>
            <person name="McAllister B."/>
            <person name="McBride C.S."/>
            <person name="McKernan B."/>
            <person name="McKernan K."/>
            <person name="Mendez-Lago M."/>
            <person name="Minx P."/>
            <person name="Mollenhauer M.U."/>
            <person name="Montooth K."/>
            <person name="Mount S.M."/>
            <person name="Mu X."/>
            <person name="Myers E."/>
            <person name="Negre B."/>
            <person name="Newfeld S."/>
            <person name="Nielsen R."/>
            <person name="Noor M.A."/>
            <person name="O'Grady P."/>
            <person name="Pachter L."/>
            <person name="Papaceit M."/>
            <person name="Parisi M.J."/>
            <person name="Parisi M."/>
            <person name="Parts L."/>
            <person name="Pedersen J.S."/>
            <person name="Pesole G."/>
            <person name="Phillippy A.M."/>
            <person name="Ponting C.P."/>
            <person name="Pop M."/>
            <person name="Porcelli D."/>
            <person name="Powell J.R."/>
            <person name="Prohaska S."/>
            <person name="Pruitt K."/>
            <person name="Puig M."/>
            <person name="Quesneville H."/>
            <person name="Ram K.R."/>
            <person name="Rand D."/>
            <person name="Rasmussen M.D."/>
            <person name="Reed L.K."/>
            <person name="Reenan R."/>
            <person name="Reily A."/>
            <person name="Remington K.A."/>
            <person name="Rieger T.T."/>
            <person name="Ritchie M.G."/>
            <person name="Robin C."/>
            <person name="Rogers Y.H."/>
            <person name="Rohde C."/>
            <person name="Rozas J."/>
            <person name="Rubenfield M.J."/>
            <person name="Ruiz A."/>
            <person name="Russo S."/>
            <person name="Salzberg S.L."/>
            <person name="Sanchez-Gracia A."/>
            <person name="Saranga D.J."/>
            <person name="Sato H."/>
            <person name="Schaeffer S.W."/>
            <person name="Schatz M.C."/>
            <person name="Schlenke T."/>
            <person name="Schwartz R."/>
            <person name="Segarra C."/>
            <person name="Singh R.S."/>
            <person name="Sirot L."/>
            <person name="Sirota M."/>
            <person name="Sisneros N.B."/>
            <person name="Smith C.D."/>
            <person name="Smith T.F."/>
            <person name="Spieth J."/>
            <person name="Stage D.E."/>
            <person name="Stark A."/>
            <person name="Stephan W."/>
            <person name="Strausberg R.L."/>
            <person name="Strempel S."/>
            <person name="Sturgill D."/>
            <person name="Sutton G."/>
            <person name="Sutton G.G."/>
            <person name="Tao W."/>
            <person name="Teichmann S."/>
            <person name="Tobari Y.N."/>
            <person name="Tomimura Y."/>
            <person name="Tsolas J.M."/>
            <person name="Valente V.L."/>
            <person name="Venter E."/>
            <person name="Venter J.C."/>
            <person name="Vicario S."/>
            <person name="Vieira F.G."/>
            <person name="Vilella A.J."/>
            <person name="Villasante A."/>
            <person name="Walenz B."/>
            <person name="Wang J."/>
            <person name="Wasserman M."/>
            <person name="Watts T."/>
            <person name="Wilson D."/>
            <person name="Wilson R.K."/>
            <person name="Wing R.A."/>
            <person name="Wolfner M.F."/>
            <person name="Wong A."/>
            <person name="Wong G.K."/>
            <person name="Wu C.I."/>
            <person name="Wu G."/>
            <person name="Yamamoto D."/>
            <person name="Yang H.P."/>
            <person name="Yang S.P."/>
            <person name="Yorke J.A."/>
            <person name="Yoshida K."/>
            <person name="Zdobnov E."/>
            <person name="Zhang P."/>
            <person name="Zhang Y."/>
            <person name="Zimin A.V."/>
            <person name="Baldwin J."/>
            <person name="Abdouelleil A."/>
            <person name="Abdulkadir J."/>
            <person name="Abebe A."/>
            <person name="Abera B."/>
            <person name="Abreu J."/>
            <person name="Acer S.C."/>
            <person name="Aftuck L."/>
            <person name="Alexander A."/>
            <person name="An P."/>
            <person name="Anderson E."/>
            <person name="Anderson S."/>
            <person name="Arachi H."/>
            <person name="Azer M."/>
            <person name="Bachantsang P."/>
            <person name="Barry A."/>
            <person name="Bayul T."/>
            <person name="Berlin A."/>
            <person name="Bessette D."/>
            <person name="Bloom T."/>
            <person name="Blye J."/>
            <person name="Boguslavskiy L."/>
            <person name="Bonnet C."/>
            <person name="Boukhgalter B."/>
            <person name="Bourzgui I."/>
            <person name="Brown A."/>
            <person name="Cahill P."/>
            <person name="Channer S."/>
            <person name="Cheshatsang Y."/>
            <person name="Chuda L."/>
            <person name="Citroen M."/>
            <person name="Collymore A."/>
            <person name="Cooke P."/>
            <person name="Costello M."/>
            <person name="D'Aco K."/>
            <person name="Daza R."/>
            <person name="De Haan G."/>
            <person name="DeGray S."/>
            <person name="DeMaso C."/>
            <person name="Dhargay N."/>
            <person name="Dooley K."/>
            <person name="Dooley E."/>
            <person name="Doricent M."/>
            <person name="Dorje P."/>
            <person name="Dorjee K."/>
            <person name="Dupes A."/>
            <person name="Elong R."/>
            <person name="Falk J."/>
            <person name="Farina A."/>
            <person name="Faro S."/>
            <person name="Ferguson D."/>
            <person name="Fisher S."/>
            <person name="Foley C.D."/>
            <person name="Franke A."/>
            <person name="Friedrich D."/>
            <person name="Gadbois L."/>
            <person name="Gearin G."/>
            <person name="Gearin C.R."/>
            <person name="Giannoukos G."/>
            <person name="Goode T."/>
            <person name="Graham J."/>
            <person name="Grandbois E."/>
            <person name="Grewal S."/>
            <person name="Gyaltsen K."/>
            <person name="Hafez N."/>
            <person name="Hagos B."/>
            <person name="Hall J."/>
            <person name="Henson C."/>
            <person name="Hollinger A."/>
            <person name="Honan T."/>
            <person name="Huard M.D."/>
            <person name="Hughes L."/>
            <person name="Hurhula B."/>
            <person name="Husby M.E."/>
            <person name="Kamat A."/>
            <person name="Kanga B."/>
            <person name="Kashin S."/>
            <person name="Khazanovich D."/>
            <person name="Kisner P."/>
            <person name="Lance K."/>
            <person name="Lara M."/>
            <person name="Lee W."/>
            <person name="Lennon N."/>
            <person name="Letendre F."/>
            <person name="LeVine R."/>
            <person name="Lipovsky A."/>
            <person name="Liu X."/>
            <person name="Liu J."/>
            <person name="Liu S."/>
            <person name="Lokyitsang T."/>
            <person name="Lokyitsang Y."/>
            <person name="Lubonja R."/>
            <person name="Lui A."/>
            <person name="MacDonald P."/>
            <person name="Magnisalis V."/>
            <person name="Maru K."/>
            <person name="Matthews C."/>
            <person name="McCusker W."/>
            <person name="McDonough S."/>
            <person name="Mehta T."/>
            <person name="Meldrim J."/>
            <person name="Meneus L."/>
            <person name="Mihai O."/>
            <person name="Mihalev A."/>
            <person name="Mihova T."/>
            <person name="Mittelman R."/>
            <person name="Mlenga V."/>
            <person name="Montmayeur A."/>
            <person name="Mulrain L."/>
            <person name="Navidi A."/>
            <person name="Naylor J."/>
            <person name="Negash T."/>
            <person name="Nguyen T."/>
            <person name="Nguyen N."/>
            <person name="Nicol R."/>
            <person name="Norbu C."/>
            <person name="Norbu N."/>
            <person name="Novod N."/>
            <person name="O'Neill B."/>
            <person name="Osman S."/>
            <person name="Markiewicz E."/>
            <person name="Oyono O.L."/>
            <person name="Patti C."/>
            <person name="Phunkhang P."/>
            <person name="Pierre F."/>
            <person name="Priest M."/>
            <person name="Raghuraman S."/>
            <person name="Rege F."/>
            <person name="Reyes R."/>
            <person name="Rise C."/>
            <person name="Rogov P."/>
            <person name="Ross K."/>
            <person name="Ryan E."/>
            <person name="Settipalli S."/>
            <person name="Shea T."/>
            <person name="Sherpa N."/>
            <person name="Shi L."/>
            <person name="Shih D."/>
            <person name="Sparrow T."/>
            <person name="Spaulding J."/>
            <person name="Stalker J."/>
            <person name="Stange-Thomann N."/>
            <person name="Stavropoulos S."/>
            <person name="Stone C."/>
            <person name="Strader C."/>
            <person name="Tesfaye S."/>
            <person name="Thomson T."/>
            <person name="Thoulutsang Y."/>
            <person name="Thoulutsang D."/>
            <person name="Topham K."/>
            <person name="Topping I."/>
            <person name="Tsamla T."/>
            <person name="Vassiliev H."/>
            <person name="Vo A."/>
            <person name="Wangchuk T."/>
            <person name="Wangdi T."/>
            <person name="Weiand M."/>
            <person name="Wilkinson J."/>
            <person name="Wilson A."/>
            <person name="Yadav S."/>
            <person name="Young G."/>
            <person name="Yu Q."/>
            <person name="Zembek L."/>
            <person name="Zhong D."/>
            <person name="Zimmer A."/>
            <person name="Zwirko Z."/>
            <person name="Jaffe D.B."/>
            <person name="Alvarez P."/>
            <person name="Brockman W."/>
            <person name="Butler J."/>
            <person name="Chin C."/>
            <person name="Gnerre S."/>
            <person name="Grabherr M."/>
            <person name="Kleber M."/>
            <person name="Mauceli E."/>
            <person name="MacCallum I."/>
        </authorList>
    </citation>
    <scope>NUCLEOTIDE SEQUENCE [LARGE SCALE GENOMIC DNA]</scope>
    <source>
        <strain evidence="3">MSH-3 / Tucson 14011-0111.49</strain>
    </source>
</reference>
<dbReference type="HOGENOM" id="CLU_2869947_0_0_1"/>
<proteinExistence type="predicted"/>
<feature type="region of interest" description="Disordered" evidence="1">
    <location>
        <begin position="1"/>
        <end position="64"/>
    </location>
</feature>
<accession>B4G439</accession>
<evidence type="ECO:0000313" key="2">
    <source>
        <dbReference type="EMBL" id="EDW24450.1"/>
    </source>
</evidence>
<name>B4G439_DROPE</name>
<gene>
    <name evidence="2" type="primary">Dper\GL24155</name>
    <name evidence="2" type="ORF">Dper_GL24155</name>
</gene>
<dbReference type="Proteomes" id="UP000008744">
    <property type="component" value="Unassembled WGS sequence"/>
</dbReference>
<evidence type="ECO:0000256" key="1">
    <source>
        <dbReference type="SAM" id="MobiDB-lite"/>
    </source>
</evidence>